<dbReference type="AlphaFoldDB" id="A0A8C0EFG2"/>
<dbReference type="InterPro" id="IPR013087">
    <property type="entry name" value="Znf_C2H2_type"/>
</dbReference>
<evidence type="ECO:0000256" key="12">
    <source>
        <dbReference type="SAM" id="MobiDB-lite"/>
    </source>
</evidence>
<dbReference type="GO" id="GO:0042802">
    <property type="term" value="F:identical protein binding"/>
    <property type="evidence" value="ECO:0007669"/>
    <property type="project" value="UniProtKB-ARBA"/>
</dbReference>
<evidence type="ECO:0000256" key="6">
    <source>
        <dbReference type="ARBA" id="ARBA00022833"/>
    </source>
</evidence>
<evidence type="ECO:0000256" key="9">
    <source>
        <dbReference type="ARBA" id="ARBA00023163"/>
    </source>
</evidence>
<name>A0A8C0EFG2_BUBBB</name>
<keyword evidence="15" id="KW-1185">Reference proteome</keyword>
<dbReference type="GO" id="GO:0000978">
    <property type="term" value="F:RNA polymerase II cis-regulatory region sequence-specific DNA binding"/>
    <property type="evidence" value="ECO:0007669"/>
    <property type="project" value="TreeGrafter"/>
</dbReference>
<evidence type="ECO:0000256" key="2">
    <source>
        <dbReference type="ARBA" id="ARBA00006991"/>
    </source>
</evidence>
<comment type="subcellular location">
    <subcellularLocation>
        <location evidence="1">Nucleus</location>
    </subcellularLocation>
</comment>
<evidence type="ECO:0000256" key="1">
    <source>
        <dbReference type="ARBA" id="ARBA00004123"/>
    </source>
</evidence>
<accession>A0A8C0EFG2</accession>
<evidence type="ECO:0000256" key="8">
    <source>
        <dbReference type="ARBA" id="ARBA00023125"/>
    </source>
</evidence>
<organism evidence="14 15">
    <name type="scientific">Bubo bubo</name>
    <name type="common">Eurasian eagle-owl</name>
    <name type="synonym">Strix bubo</name>
    <dbReference type="NCBI Taxonomy" id="30461"/>
    <lineage>
        <taxon>Eukaryota</taxon>
        <taxon>Metazoa</taxon>
        <taxon>Chordata</taxon>
        <taxon>Craniata</taxon>
        <taxon>Vertebrata</taxon>
        <taxon>Euteleostomi</taxon>
        <taxon>Archelosauria</taxon>
        <taxon>Archosauria</taxon>
        <taxon>Dinosauria</taxon>
        <taxon>Saurischia</taxon>
        <taxon>Theropoda</taxon>
        <taxon>Coelurosauria</taxon>
        <taxon>Aves</taxon>
        <taxon>Neognathae</taxon>
        <taxon>Neoaves</taxon>
        <taxon>Telluraves</taxon>
        <taxon>Strigiformes</taxon>
        <taxon>Strigidae</taxon>
        <taxon>Bubo</taxon>
    </lineage>
</organism>
<dbReference type="FunFam" id="3.30.160.60:FF:000295">
    <property type="entry name" value="zinc finger protein 19"/>
    <property type="match status" value="1"/>
</dbReference>
<feature type="domain" description="C2H2-type" evidence="13">
    <location>
        <begin position="293"/>
        <end position="320"/>
    </location>
</feature>
<dbReference type="GO" id="GO:0005634">
    <property type="term" value="C:nucleus"/>
    <property type="evidence" value="ECO:0007669"/>
    <property type="project" value="UniProtKB-SubCell"/>
</dbReference>
<evidence type="ECO:0000256" key="10">
    <source>
        <dbReference type="ARBA" id="ARBA00023242"/>
    </source>
</evidence>
<dbReference type="GO" id="GO:0001228">
    <property type="term" value="F:DNA-binding transcription activator activity, RNA polymerase II-specific"/>
    <property type="evidence" value="ECO:0007669"/>
    <property type="project" value="TreeGrafter"/>
</dbReference>
<keyword evidence="7" id="KW-0805">Transcription regulation</keyword>
<dbReference type="FunFam" id="3.30.160.60:FF:000688">
    <property type="entry name" value="zinc finger protein 197 isoform X1"/>
    <property type="match status" value="1"/>
</dbReference>
<comment type="similarity">
    <text evidence="2">Belongs to the krueppel C2H2-type zinc-finger protein family.</text>
</comment>
<keyword evidence="6" id="KW-0862">Zinc</keyword>
<dbReference type="Ensembl" id="ENSBOBT00000002175.1">
    <property type="protein sequence ID" value="ENSBOBP00000002137.1"/>
    <property type="gene ID" value="ENSBOBG00000001393.1"/>
</dbReference>
<feature type="domain" description="C2H2-type" evidence="13">
    <location>
        <begin position="321"/>
        <end position="348"/>
    </location>
</feature>
<dbReference type="PANTHER" id="PTHR24393">
    <property type="entry name" value="ZINC FINGER PROTEIN"/>
    <property type="match status" value="1"/>
</dbReference>
<dbReference type="PANTHER" id="PTHR24393:SF100">
    <property type="entry name" value="ZINC FINGER PROTEIN-RELATED"/>
    <property type="match status" value="1"/>
</dbReference>
<reference evidence="14" key="2">
    <citation type="submission" date="2025-09" db="UniProtKB">
        <authorList>
            <consortium name="Ensembl"/>
        </authorList>
    </citation>
    <scope>IDENTIFICATION</scope>
</reference>
<feature type="domain" description="C2H2-type" evidence="13">
    <location>
        <begin position="265"/>
        <end position="292"/>
    </location>
</feature>
<dbReference type="SUPFAM" id="SSF57667">
    <property type="entry name" value="beta-beta-alpha zinc fingers"/>
    <property type="match status" value="4"/>
</dbReference>
<evidence type="ECO:0000256" key="4">
    <source>
        <dbReference type="ARBA" id="ARBA00022737"/>
    </source>
</evidence>
<sequence length="406" mass="44941">HPQWVGQPTAQPSVGGDGLEKHVVGLCWDSCSQRGSSAGLGDGPGDGFALSPGWVELAVGMVLLGAGGWTGDLQGMELPWNNLIAAGGFLSWDKVFLFLQQAPSTQLEPGQAPPVLEKKLESKEEQTPTGQGDGVKNTHAATSKPVACAKRGTSKCPECGKIFRWSNSMRRHQRNHTGERPYKCPDCGKTFKDFSSLISLHRIHKGETVRVPAVWGVLHSSGPAPTSPRSHGPRTPRKCSFKGTYAEDCQEDPTQLRSRCRGKEYKCEHCGKVFGWQGSLTRHQWIHTGEKPFKCPDCGKSFRDSWRLLSHRRGHTEEKPFLCTTCGKRFSCSSNLIRHQLIHTGERPYTCSDCGKTFRSNLIRHQLIHTGERPYTCSDCGKTFRQSYQLRRHQKAVHNADPSGGL</sequence>
<dbReference type="FunFam" id="3.30.160.60:FF:000624">
    <property type="entry name" value="zinc finger protein 697"/>
    <property type="match status" value="1"/>
</dbReference>
<dbReference type="Pfam" id="PF00096">
    <property type="entry name" value="zf-C2H2"/>
    <property type="match status" value="5"/>
</dbReference>
<protein>
    <recommendedName>
        <fullName evidence="13">C2H2-type domain-containing protein</fullName>
    </recommendedName>
</protein>
<keyword evidence="4" id="KW-0677">Repeat</keyword>
<evidence type="ECO:0000259" key="13">
    <source>
        <dbReference type="PROSITE" id="PS50157"/>
    </source>
</evidence>
<evidence type="ECO:0000256" key="3">
    <source>
        <dbReference type="ARBA" id="ARBA00022723"/>
    </source>
</evidence>
<evidence type="ECO:0000313" key="15">
    <source>
        <dbReference type="Proteomes" id="UP000694567"/>
    </source>
</evidence>
<dbReference type="PROSITE" id="PS50157">
    <property type="entry name" value="ZINC_FINGER_C2H2_2"/>
    <property type="match status" value="7"/>
</dbReference>
<evidence type="ECO:0000313" key="14">
    <source>
        <dbReference type="Ensembl" id="ENSBOBP00000002137.1"/>
    </source>
</evidence>
<evidence type="ECO:0000256" key="7">
    <source>
        <dbReference type="ARBA" id="ARBA00023015"/>
    </source>
</evidence>
<feature type="domain" description="C2H2-type" evidence="13">
    <location>
        <begin position="349"/>
        <end position="374"/>
    </location>
</feature>
<dbReference type="FunFam" id="3.30.160.60:FF:000508">
    <property type="entry name" value="Myeloid zinc finger 1"/>
    <property type="match status" value="1"/>
</dbReference>
<dbReference type="InterPro" id="IPR036236">
    <property type="entry name" value="Znf_C2H2_sf"/>
</dbReference>
<feature type="domain" description="C2H2-type" evidence="13">
    <location>
        <begin position="375"/>
        <end position="403"/>
    </location>
</feature>
<feature type="region of interest" description="Disordered" evidence="12">
    <location>
        <begin position="120"/>
        <end position="139"/>
    </location>
</feature>
<keyword evidence="10" id="KW-0539">Nucleus</keyword>
<keyword evidence="3" id="KW-0479">Metal-binding</keyword>
<reference evidence="14" key="1">
    <citation type="submission" date="2025-08" db="UniProtKB">
        <authorList>
            <consortium name="Ensembl"/>
        </authorList>
    </citation>
    <scope>IDENTIFICATION</scope>
</reference>
<dbReference type="Gene3D" id="3.30.160.60">
    <property type="entry name" value="Classic Zinc Finger"/>
    <property type="match status" value="7"/>
</dbReference>
<evidence type="ECO:0000256" key="5">
    <source>
        <dbReference type="ARBA" id="ARBA00022771"/>
    </source>
</evidence>
<dbReference type="GO" id="GO:0008270">
    <property type="term" value="F:zinc ion binding"/>
    <property type="evidence" value="ECO:0007669"/>
    <property type="project" value="UniProtKB-KW"/>
</dbReference>
<keyword evidence="5 11" id="KW-0863">Zinc-finger</keyword>
<dbReference type="FunFam" id="3.30.160.60:FF:000352">
    <property type="entry name" value="zinc finger protein 3 homolog"/>
    <property type="match status" value="1"/>
</dbReference>
<dbReference type="Pfam" id="PF13465">
    <property type="entry name" value="zf-H2C2_2"/>
    <property type="match status" value="1"/>
</dbReference>
<keyword evidence="9" id="KW-0804">Transcription</keyword>
<dbReference type="Proteomes" id="UP000694567">
    <property type="component" value="Unplaced"/>
</dbReference>
<dbReference type="PROSITE" id="PS00028">
    <property type="entry name" value="ZINC_FINGER_C2H2_1"/>
    <property type="match status" value="5"/>
</dbReference>
<feature type="domain" description="C2H2-type" evidence="13">
    <location>
        <begin position="182"/>
        <end position="209"/>
    </location>
</feature>
<feature type="domain" description="C2H2-type" evidence="13">
    <location>
        <begin position="154"/>
        <end position="181"/>
    </location>
</feature>
<keyword evidence="8" id="KW-0238">DNA-binding</keyword>
<proteinExistence type="inferred from homology"/>
<evidence type="ECO:0000256" key="11">
    <source>
        <dbReference type="PROSITE-ProRule" id="PRU00042"/>
    </source>
</evidence>
<dbReference type="FunFam" id="3.30.160.60:FF:000608">
    <property type="entry name" value="zinc finger protein 286A isoform X1"/>
    <property type="match status" value="1"/>
</dbReference>
<dbReference type="SMART" id="SM00355">
    <property type="entry name" value="ZnF_C2H2"/>
    <property type="match status" value="7"/>
</dbReference>
<dbReference type="FunFam" id="3.30.160.60:FF:000052">
    <property type="entry name" value="zinc finger protein 546 isoform X1"/>
    <property type="match status" value="1"/>
</dbReference>